<name>A0A4Q9Y0E2_9LACO</name>
<organism evidence="1 2">
    <name type="scientific">Lactiplantibacillus paraplantarum</name>
    <dbReference type="NCBI Taxonomy" id="60520"/>
    <lineage>
        <taxon>Bacteria</taxon>
        <taxon>Bacillati</taxon>
        <taxon>Bacillota</taxon>
        <taxon>Bacilli</taxon>
        <taxon>Lactobacillales</taxon>
        <taxon>Lactobacillaceae</taxon>
        <taxon>Lactiplantibacillus</taxon>
    </lineage>
</organism>
<comment type="caution">
    <text evidence="1">The sequence shown here is derived from an EMBL/GenBank/DDBJ whole genome shotgun (WGS) entry which is preliminary data.</text>
</comment>
<protein>
    <submittedName>
        <fullName evidence="1">Uncharacterized protein</fullName>
    </submittedName>
</protein>
<accession>A0A4Q9Y0E2</accession>
<dbReference type="Proteomes" id="UP000292648">
    <property type="component" value="Unassembled WGS sequence"/>
</dbReference>
<dbReference type="EMBL" id="SEHH01000124">
    <property type="protein sequence ID" value="TBX38093.1"/>
    <property type="molecule type" value="Genomic_DNA"/>
</dbReference>
<reference evidence="1 2" key="1">
    <citation type="submission" date="2019-01" db="EMBL/GenBank/DDBJ databases">
        <title>Draft genome sequence of Lactobacillus paraplantarum OSY-TC318, a Producer of the novel lantibiotic Paraplantaracin TC318.</title>
        <authorList>
            <person name="Hussein W.E."/>
            <person name="Huang E."/>
            <person name="Yousef A.E."/>
        </authorList>
    </citation>
    <scope>NUCLEOTIDE SEQUENCE [LARGE SCALE GENOMIC DNA]</scope>
    <source>
        <strain evidence="1 2">OSY-TC318</strain>
    </source>
</reference>
<evidence type="ECO:0000313" key="2">
    <source>
        <dbReference type="Proteomes" id="UP000292648"/>
    </source>
</evidence>
<proteinExistence type="predicted"/>
<evidence type="ECO:0000313" key="1">
    <source>
        <dbReference type="EMBL" id="TBX38093.1"/>
    </source>
</evidence>
<dbReference type="AlphaFoldDB" id="A0A4Q9Y0E2"/>
<gene>
    <name evidence="1" type="ORF">EUZ87_14225</name>
</gene>
<sequence length="152" mass="17675">MRWKAIKLLRNTKSADEQRLINFVNAFGFDRCAWYERPYSFAKLLAGQHSYNAGYEFDTPRFNSRWLDHGELYKVNGTSLVVAVGHNYGPYEDIIKCATDVAQPLGLRAIVYDRAVDWYYPNETVLVVYMADETFKRYEHKLLSFASVEALI</sequence>
<dbReference type="RefSeq" id="WP_085439507.1">
    <property type="nucleotide sequence ID" value="NZ_JBFCVW010000001.1"/>
</dbReference>